<evidence type="ECO:0000256" key="5">
    <source>
        <dbReference type="ARBA" id="ARBA00023242"/>
    </source>
</evidence>
<sequence>MDGRSTTRISIQIPKPGSRLSVQHQGKDHTPAALLPIEPPNQIVCSLAAATAHSSSSPSPRFQLPEGWIIEERPRRTILPGGTLADKYYIEPGSGGKRFRSLSAVKRYLTQGGEFVANRRAIKPRYEQNNMQIVPSISDGSSQLGLPCGWLVESRPRRDASRFDKMQIVPIVTDISSEMGLPYGWLVELRRRSDGSKYDRYYIEPGTGRKFRSLVSAQRHITQDDDLTATLKAIMPNLKALACYTQLFVYSWQHIKCYGYLTKQVDVKETGALRRPGLPTSPTRVKWVFDGQGENTWRPSIDDSLVPNSEIHEWSEAFVMSMDSQ</sequence>
<comment type="caution">
    <text evidence="7">The sequence shown here is derived from an EMBL/GenBank/DDBJ whole genome shotgun (WGS) entry which is preliminary data.</text>
</comment>
<proteinExistence type="predicted"/>
<dbReference type="PANTHER" id="PTHR12396">
    <property type="entry name" value="METHYL-CPG BINDING PROTEIN, MBD"/>
    <property type="match status" value="1"/>
</dbReference>
<evidence type="ECO:0000256" key="4">
    <source>
        <dbReference type="ARBA" id="ARBA00023163"/>
    </source>
</evidence>
<dbReference type="GO" id="GO:0003677">
    <property type="term" value="F:DNA binding"/>
    <property type="evidence" value="ECO:0007669"/>
    <property type="project" value="UniProtKB-KW"/>
</dbReference>
<dbReference type="InterPro" id="IPR001739">
    <property type="entry name" value="Methyl_CpG_DNA-bd"/>
</dbReference>
<gene>
    <name evidence="7" type="ORF">LITE_LOCUS40281</name>
</gene>
<evidence type="ECO:0000313" key="8">
    <source>
        <dbReference type="Proteomes" id="UP001154282"/>
    </source>
</evidence>
<feature type="domain" description="MBD" evidence="6">
    <location>
        <begin position="171"/>
        <end position="243"/>
    </location>
</feature>
<feature type="domain" description="MBD" evidence="6">
    <location>
        <begin position="54"/>
        <end position="131"/>
    </location>
</feature>
<dbReference type="Pfam" id="PF01429">
    <property type="entry name" value="MBD"/>
    <property type="match status" value="2"/>
</dbReference>
<dbReference type="GO" id="GO:0005634">
    <property type="term" value="C:nucleus"/>
    <property type="evidence" value="ECO:0007669"/>
    <property type="project" value="UniProtKB-SubCell"/>
</dbReference>
<keyword evidence="3" id="KW-0238">DNA-binding</keyword>
<dbReference type="InterPro" id="IPR016177">
    <property type="entry name" value="DNA-bd_dom_sf"/>
</dbReference>
<dbReference type="Gene3D" id="3.30.890.10">
    <property type="entry name" value="Methyl-cpg-binding Protein 2, Chain A"/>
    <property type="match status" value="2"/>
</dbReference>
<evidence type="ECO:0000256" key="1">
    <source>
        <dbReference type="ARBA" id="ARBA00004123"/>
    </source>
</evidence>
<dbReference type="PANTHER" id="PTHR12396:SF38">
    <property type="entry name" value="METHYL-CPG-BINDING DOMAIN-CONTAINING PROTEIN 7"/>
    <property type="match status" value="1"/>
</dbReference>
<keyword evidence="8" id="KW-1185">Reference proteome</keyword>
<evidence type="ECO:0000313" key="7">
    <source>
        <dbReference type="EMBL" id="CAI0474984.1"/>
    </source>
</evidence>
<protein>
    <recommendedName>
        <fullName evidence="6">MBD domain-containing protein</fullName>
    </recommendedName>
</protein>
<keyword evidence="5" id="KW-0539">Nucleus</keyword>
<dbReference type="AlphaFoldDB" id="A0AAV0PUU8"/>
<reference evidence="7" key="1">
    <citation type="submission" date="2022-08" db="EMBL/GenBank/DDBJ databases">
        <authorList>
            <person name="Gutierrez-Valencia J."/>
        </authorList>
    </citation>
    <scope>NUCLEOTIDE SEQUENCE</scope>
</reference>
<keyword evidence="4" id="KW-0804">Transcription</keyword>
<organism evidence="7 8">
    <name type="scientific">Linum tenue</name>
    <dbReference type="NCBI Taxonomy" id="586396"/>
    <lineage>
        <taxon>Eukaryota</taxon>
        <taxon>Viridiplantae</taxon>
        <taxon>Streptophyta</taxon>
        <taxon>Embryophyta</taxon>
        <taxon>Tracheophyta</taxon>
        <taxon>Spermatophyta</taxon>
        <taxon>Magnoliopsida</taxon>
        <taxon>eudicotyledons</taxon>
        <taxon>Gunneridae</taxon>
        <taxon>Pentapetalae</taxon>
        <taxon>rosids</taxon>
        <taxon>fabids</taxon>
        <taxon>Malpighiales</taxon>
        <taxon>Linaceae</taxon>
        <taxon>Linum</taxon>
    </lineage>
</organism>
<evidence type="ECO:0000256" key="3">
    <source>
        <dbReference type="ARBA" id="ARBA00023125"/>
    </source>
</evidence>
<dbReference type="Proteomes" id="UP001154282">
    <property type="component" value="Unassembled WGS sequence"/>
</dbReference>
<name>A0AAV0PUU8_9ROSI</name>
<evidence type="ECO:0000256" key="2">
    <source>
        <dbReference type="ARBA" id="ARBA00023015"/>
    </source>
</evidence>
<dbReference type="PROSITE" id="PS50982">
    <property type="entry name" value="MBD"/>
    <property type="match status" value="2"/>
</dbReference>
<keyword evidence="2" id="KW-0805">Transcription regulation</keyword>
<evidence type="ECO:0000259" key="6">
    <source>
        <dbReference type="PROSITE" id="PS50982"/>
    </source>
</evidence>
<accession>A0AAV0PUU8</accession>
<comment type="subcellular location">
    <subcellularLocation>
        <location evidence="1">Nucleus</location>
    </subcellularLocation>
</comment>
<dbReference type="SUPFAM" id="SSF54171">
    <property type="entry name" value="DNA-binding domain"/>
    <property type="match status" value="2"/>
</dbReference>
<dbReference type="EMBL" id="CAMGYJ010000009">
    <property type="protein sequence ID" value="CAI0474984.1"/>
    <property type="molecule type" value="Genomic_DNA"/>
</dbReference>